<comment type="caution">
    <text evidence="1">The sequence shown here is derived from an EMBL/GenBank/DDBJ whole genome shotgun (WGS) entry which is preliminary data.</text>
</comment>
<evidence type="ECO:0000313" key="1">
    <source>
        <dbReference type="EMBL" id="MFD0853303.1"/>
    </source>
</evidence>
<proteinExistence type="predicted"/>
<gene>
    <name evidence="1" type="ORF">ACFQ07_13765</name>
</gene>
<keyword evidence="2" id="KW-1185">Reference proteome</keyword>
<dbReference type="EMBL" id="JBHTIR010002051">
    <property type="protein sequence ID" value="MFD0853303.1"/>
    <property type="molecule type" value="Genomic_DNA"/>
</dbReference>
<name>A0ABW3CFQ0_9ACTN</name>
<feature type="non-terminal residue" evidence="1">
    <location>
        <position position="1"/>
    </location>
</feature>
<reference evidence="2" key="1">
    <citation type="journal article" date="2019" name="Int. J. Syst. Evol. Microbiol.">
        <title>The Global Catalogue of Microorganisms (GCM) 10K type strain sequencing project: providing services to taxonomists for standard genome sequencing and annotation.</title>
        <authorList>
            <consortium name="The Broad Institute Genomics Platform"/>
            <consortium name="The Broad Institute Genome Sequencing Center for Infectious Disease"/>
            <person name="Wu L."/>
            <person name="Ma J."/>
        </authorList>
    </citation>
    <scope>NUCLEOTIDE SEQUENCE [LARGE SCALE GENOMIC DNA]</scope>
    <source>
        <strain evidence="2">JCM 31696</strain>
    </source>
</reference>
<protein>
    <recommendedName>
        <fullName evidence="3">ABC transporter ATP-binding protein</fullName>
    </recommendedName>
</protein>
<dbReference type="Proteomes" id="UP001597083">
    <property type="component" value="Unassembled WGS sequence"/>
</dbReference>
<evidence type="ECO:0000313" key="2">
    <source>
        <dbReference type="Proteomes" id="UP001597083"/>
    </source>
</evidence>
<sequence>DATGSSRRVARALILDEPASLADGEITDKGYVNQRAVLERRAHLVKHLHADPVPDDVIPPSE</sequence>
<evidence type="ECO:0008006" key="3">
    <source>
        <dbReference type="Google" id="ProtNLM"/>
    </source>
</evidence>
<accession>A0ABW3CFQ0</accession>
<organism evidence="1 2">
    <name type="scientific">Actinomadura adrarensis</name>
    <dbReference type="NCBI Taxonomy" id="1819600"/>
    <lineage>
        <taxon>Bacteria</taxon>
        <taxon>Bacillati</taxon>
        <taxon>Actinomycetota</taxon>
        <taxon>Actinomycetes</taxon>
        <taxon>Streptosporangiales</taxon>
        <taxon>Thermomonosporaceae</taxon>
        <taxon>Actinomadura</taxon>
    </lineage>
</organism>